<dbReference type="PANTHER" id="PTHR21700">
    <property type="entry name" value="TRANSTHYRETIN-LIKE FAMILY PROTEIN-RELATED"/>
    <property type="match status" value="1"/>
</dbReference>
<protein>
    <submittedName>
        <fullName evidence="6">LAGLIDADG_2 domain-containing protein</fullName>
    </submittedName>
</protein>
<name>A0A0K0FJD1_STRVS</name>
<comment type="similarity">
    <text evidence="2">Belongs to the nematode transthyretin-like family.</text>
</comment>
<accession>A0A0K0FJD1</accession>
<dbReference type="InterPro" id="IPR001534">
    <property type="entry name" value="Transthyretin-like"/>
</dbReference>
<dbReference type="GO" id="GO:0005576">
    <property type="term" value="C:extracellular region"/>
    <property type="evidence" value="ECO:0007669"/>
    <property type="project" value="UniProtKB-SubCell"/>
</dbReference>
<evidence type="ECO:0000313" key="6">
    <source>
        <dbReference type="WBParaSite" id="SVE_0900500.1"/>
    </source>
</evidence>
<evidence type="ECO:0000313" key="5">
    <source>
        <dbReference type="Proteomes" id="UP000035680"/>
    </source>
</evidence>
<keyword evidence="5" id="KW-1185">Reference proteome</keyword>
<reference evidence="5" key="1">
    <citation type="submission" date="2014-07" db="EMBL/GenBank/DDBJ databases">
        <authorList>
            <person name="Martin A.A"/>
            <person name="De Silva N."/>
        </authorList>
    </citation>
    <scope>NUCLEOTIDE SEQUENCE</scope>
</reference>
<keyword evidence="4" id="KW-0732">Signal</keyword>
<dbReference type="InterPro" id="IPR038479">
    <property type="entry name" value="Transthyretin-like_sf"/>
</dbReference>
<comment type="subcellular location">
    <subcellularLocation>
        <location evidence="1">Secreted</location>
    </subcellularLocation>
</comment>
<sequence>MLNNRMNLLNKIKSSPKIEKRRIIEQELLIISKYIRKKIKEDKELKEKIIVEEYLAKRKVVTIIILIFVQSSIENRRGSYNQNIAVTGILECDGRPYQNAEIFLFITLNLIRSYKYILNVKRTDAEGWFMIRGRRKSRYSVPFFLQIYHRCKEAVHNMCREIIIRVPRRYAFRNWENLKKYDLRNLELSTLPFKRVSCLRRE</sequence>
<dbReference type="Proteomes" id="UP000035680">
    <property type="component" value="Unassembled WGS sequence"/>
</dbReference>
<evidence type="ECO:0000256" key="1">
    <source>
        <dbReference type="ARBA" id="ARBA00004613"/>
    </source>
</evidence>
<evidence type="ECO:0000256" key="2">
    <source>
        <dbReference type="ARBA" id="ARBA00010112"/>
    </source>
</evidence>
<evidence type="ECO:0000256" key="4">
    <source>
        <dbReference type="ARBA" id="ARBA00022729"/>
    </source>
</evidence>
<evidence type="ECO:0000256" key="3">
    <source>
        <dbReference type="ARBA" id="ARBA00022525"/>
    </source>
</evidence>
<keyword evidence="3" id="KW-0964">Secreted</keyword>
<organism evidence="5 6">
    <name type="scientific">Strongyloides venezuelensis</name>
    <name type="common">Threadworm</name>
    <dbReference type="NCBI Taxonomy" id="75913"/>
    <lineage>
        <taxon>Eukaryota</taxon>
        <taxon>Metazoa</taxon>
        <taxon>Ecdysozoa</taxon>
        <taxon>Nematoda</taxon>
        <taxon>Chromadorea</taxon>
        <taxon>Rhabditida</taxon>
        <taxon>Tylenchina</taxon>
        <taxon>Panagrolaimomorpha</taxon>
        <taxon>Strongyloidoidea</taxon>
        <taxon>Strongyloididae</taxon>
        <taxon>Strongyloides</taxon>
    </lineage>
</organism>
<dbReference type="WBParaSite" id="SVE_0900500.1">
    <property type="protein sequence ID" value="SVE_0900500.1"/>
    <property type="gene ID" value="SVE_0900500"/>
</dbReference>
<dbReference type="GO" id="GO:0009986">
    <property type="term" value="C:cell surface"/>
    <property type="evidence" value="ECO:0007669"/>
    <property type="project" value="InterPro"/>
</dbReference>
<reference evidence="6" key="2">
    <citation type="submission" date="2015-08" db="UniProtKB">
        <authorList>
            <consortium name="WormBaseParasite"/>
        </authorList>
    </citation>
    <scope>IDENTIFICATION</scope>
</reference>
<dbReference type="Pfam" id="PF01060">
    <property type="entry name" value="TTR-52"/>
    <property type="match status" value="1"/>
</dbReference>
<proteinExistence type="inferred from homology"/>
<dbReference type="Gene3D" id="2.60.40.3330">
    <property type="match status" value="1"/>
</dbReference>
<dbReference type="AlphaFoldDB" id="A0A0K0FJD1"/>